<reference evidence="2 3" key="1">
    <citation type="submission" date="2019-08" db="EMBL/GenBank/DDBJ databases">
        <title>Amphibian skin-associated Pigmentiphaga: genome sequence and occurrence across geography and hosts.</title>
        <authorList>
            <person name="Bletz M.C."/>
            <person name="Bunk B."/>
            <person name="Sproeer C."/>
            <person name="Biwer P."/>
            <person name="Reiter S."/>
            <person name="Rabemananjara F.C.E."/>
            <person name="Schulz S."/>
            <person name="Overmann J."/>
            <person name="Vences M."/>
        </authorList>
    </citation>
    <scope>NUCLEOTIDE SEQUENCE [LARGE SCALE GENOMIC DNA]</scope>
    <source>
        <strain evidence="2 3">Mada1488</strain>
    </source>
</reference>
<feature type="domain" description="SnoaL-like" evidence="1">
    <location>
        <begin position="18"/>
        <end position="146"/>
    </location>
</feature>
<dbReference type="Proteomes" id="UP000325161">
    <property type="component" value="Chromosome"/>
</dbReference>
<dbReference type="SUPFAM" id="SSF54427">
    <property type="entry name" value="NTF2-like"/>
    <property type="match status" value="1"/>
</dbReference>
<accession>A0A5C0B8N8</accession>
<evidence type="ECO:0000313" key="2">
    <source>
        <dbReference type="EMBL" id="QEI09217.1"/>
    </source>
</evidence>
<dbReference type="Gene3D" id="3.10.450.50">
    <property type="match status" value="1"/>
</dbReference>
<dbReference type="EMBL" id="CP043046">
    <property type="protein sequence ID" value="QEI09217.1"/>
    <property type="molecule type" value="Genomic_DNA"/>
</dbReference>
<gene>
    <name evidence="2" type="ORF">FXN63_09570</name>
</gene>
<organism evidence="2 3">
    <name type="scientific">Pigmentiphaga aceris</name>
    <dbReference type="NCBI Taxonomy" id="1940612"/>
    <lineage>
        <taxon>Bacteria</taxon>
        <taxon>Pseudomonadati</taxon>
        <taxon>Pseudomonadota</taxon>
        <taxon>Betaproteobacteria</taxon>
        <taxon>Burkholderiales</taxon>
        <taxon>Alcaligenaceae</taxon>
        <taxon>Pigmentiphaga</taxon>
    </lineage>
</organism>
<proteinExistence type="predicted"/>
<dbReference type="AlphaFoldDB" id="A0A5C0B8N8"/>
<dbReference type="InterPro" id="IPR037401">
    <property type="entry name" value="SnoaL-like"/>
</dbReference>
<sequence length="170" mass="19359">MQTHQRLDAGADDKLKAVLDREEIRNLRSLYAHFLDGNLLDRLDDIFTVDAVADTGRGQWNGRQEIRDGLRAAFQEYDRDGQGRYPFMHAVTNHWIEILGPDIAEGRCYLIDFETASKPDPNPLLLLGIYADEYKRVDGNWRISRSRLEHIWPQRNGGGGTPGDGLVLPE</sequence>
<protein>
    <submittedName>
        <fullName evidence="2">Nuclear transport factor 2 family protein</fullName>
    </submittedName>
</protein>
<evidence type="ECO:0000313" key="3">
    <source>
        <dbReference type="Proteomes" id="UP000325161"/>
    </source>
</evidence>
<evidence type="ECO:0000259" key="1">
    <source>
        <dbReference type="Pfam" id="PF13577"/>
    </source>
</evidence>
<dbReference type="Pfam" id="PF13577">
    <property type="entry name" value="SnoaL_4"/>
    <property type="match status" value="1"/>
</dbReference>
<name>A0A5C0B8N8_9BURK</name>
<keyword evidence="3" id="KW-1185">Reference proteome</keyword>
<dbReference type="CDD" id="cd00531">
    <property type="entry name" value="NTF2_like"/>
    <property type="match status" value="1"/>
</dbReference>
<dbReference type="OrthoDB" id="4571298at2"/>
<dbReference type="InterPro" id="IPR032710">
    <property type="entry name" value="NTF2-like_dom_sf"/>
</dbReference>
<dbReference type="KEGG" id="pacr:FXN63_09570"/>